<name>A0A835R2R3_VANPL</name>
<dbReference type="GO" id="GO:0000139">
    <property type="term" value="C:Golgi membrane"/>
    <property type="evidence" value="ECO:0007669"/>
    <property type="project" value="UniProtKB-SubCell"/>
</dbReference>
<comment type="similarity">
    <text evidence="1 2">Belongs to the glycosyltransferase 77 family.</text>
</comment>
<sequence length="362" mass="41561">MEPKPNAEENPVVPPPDSRIFRRFPVPIIFLLLLGLSIVLIYRAAAPITPFAGGKWNLTDVVPAGDPEDVVNLDNEETKLTWILKDAAMEDKTVILTTLNSAWASVNSIIDIFLESFYIGNGTRALLDHLVIIAFDKKAYLRCMAIHHRCFALATEGVDFSGEKNFMSDGYLKMMWRRIDFLRLVLEMGYSFIFTDADIVWFRNPLTRFFPDGDFQIACDQFNGNSYDRNNRPNGGFNYVKSNNRSIEFYKFWYSAREKHPGYHDQDVLNMIKFDPFINQIGLNMRFLDTAFFGGLCQPSRDFNVVCTMHANCCIGRNRKIADLKLMLDDWRRYMALPPASKKSRQSSWSVPRNCSLSPLPN</sequence>
<keyword evidence="2" id="KW-0333">Golgi apparatus</keyword>
<evidence type="ECO:0000256" key="3">
    <source>
        <dbReference type="SAM" id="MobiDB-lite"/>
    </source>
</evidence>
<organism evidence="5 6">
    <name type="scientific">Vanilla planifolia</name>
    <name type="common">Vanilla</name>
    <dbReference type="NCBI Taxonomy" id="51239"/>
    <lineage>
        <taxon>Eukaryota</taxon>
        <taxon>Viridiplantae</taxon>
        <taxon>Streptophyta</taxon>
        <taxon>Embryophyta</taxon>
        <taxon>Tracheophyta</taxon>
        <taxon>Spermatophyta</taxon>
        <taxon>Magnoliopsida</taxon>
        <taxon>Liliopsida</taxon>
        <taxon>Asparagales</taxon>
        <taxon>Orchidaceae</taxon>
        <taxon>Vanilloideae</taxon>
        <taxon>Vanilleae</taxon>
        <taxon>Vanilla</taxon>
    </lineage>
</organism>
<dbReference type="InterPro" id="IPR005069">
    <property type="entry name" value="Nucl-diP-sugar_transferase"/>
</dbReference>
<keyword evidence="6" id="KW-1185">Reference proteome</keyword>
<dbReference type="Pfam" id="PF03407">
    <property type="entry name" value="Nucleotid_trans"/>
    <property type="match status" value="1"/>
</dbReference>
<keyword evidence="2" id="KW-1133">Transmembrane helix</keyword>
<keyword evidence="2" id="KW-0961">Cell wall biogenesis/degradation</keyword>
<proteinExistence type="inferred from homology"/>
<dbReference type="PANTHER" id="PTHR46038">
    <property type="entry name" value="EXPRESSED PROTEIN-RELATED"/>
    <property type="match status" value="1"/>
</dbReference>
<evidence type="ECO:0000313" key="5">
    <source>
        <dbReference type="EMBL" id="KAG0484506.1"/>
    </source>
</evidence>
<dbReference type="Proteomes" id="UP000636800">
    <property type="component" value="Unassembled WGS sequence"/>
</dbReference>
<dbReference type="GO" id="GO:0071555">
    <property type="term" value="P:cell wall organization"/>
    <property type="evidence" value="ECO:0007669"/>
    <property type="project" value="UniProtKB-KW"/>
</dbReference>
<keyword evidence="2" id="KW-0735">Signal-anchor</keyword>
<dbReference type="EMBL" id="JADCNL010000004">
    <property type="protein sequence ID" value="KAG0484506.1"/>
    <property type="molecule type" value="Genomic_DNA"/>
</dbReference>
<accession>A0A835R2R3</accession>
<dbReference type="PANTHER" id="PTHR46038:SF10">
    <property type="entry name" value="GLYCOSYLTRANSFERASE"/>
    <property type="match status" value="1"/>
</dbReference>
<reference evidence="5 6" key="1">
    <citation type="journal article" date="2020" name="Nat. Food">
        <title>A phased Vanilla planifolia genome enables genetic improvement of flavour and production.</title>
        <authorList>
            <person name="Hasing T."/>
            <person name="Tang H."/>
            <person name="Brym M."/>
            <person name="Khazi F."/>
            <person name="Huang T."/>
            <person name="Chambers A.H."/>
        </authorList>
    </citation>
    <scope>NUCLEOTIDE SEQUENCE [LARGE SCALE GENOMIC DNA]</scope>
    <source>
        <tissue evidence="5">Leaf</tissue>
    </source>
</reference>
<dbReference type="SUPFAM" id="SSF53448">
    <property type="entry name" value="Nucleotide-diphospho-sugar transferases"/>
    <property type="match status" value="1"/>
</dbReference>
<keyword evidence="2" id="KW-0472">Membrane</keyword>
<dbReference type="AlphaFoldDB" id="A0A835R2R3"/>
<comment type="caution">
    <text evidence="5">The sequence shown here is derived from an EMBL/GenBank/DDBJ whole genome shotgun (WGS) entry which is preliminary data.</text>
</comment>
<feature type="transmembrane region" description="Helical" evidence="2">
    <location>
        <begin position="20"/>
        <end position="42"/>
    </location>
</feature>
<evidence type="ECO:0000259" key="4">
    <source>
        <dbReference type="Pfam" id="PF03407"/>
    </source>
</evidence>
<feature type="compositionally biased region" description="Polar residues" evidence="3">
    <location>
        <begin position="346"/>
        <end position="362"/>
    </location>
</feature>
<gene>
    <name evidence="5" type="ORF">HPP92_008585</name>
</gene>
<comment type="caution">
    <text evidence="2">Lacks conserved residue(s) required for the propagation of feature annotation.</text>
</comment>
<evidence type="ECO:0000256" key="2">
    <source>
        <dbReference type="RuleBase" id="RU363055"/>
    </source>
</evidence>
<evidence type="ECO:0000313" key="6">
    <source>
        <dbReference type="Proteomes" id="UP000636800"/>
    </source>
</evidence>
<dbReference type="InterPro" id="IPR029044">
    <property type="entry name" value="Nucleotide-diphossugar_trans"/>
</dbReference>
<dbReference type="InterPro" id="IPR044821">
    <property type="entry name" value="At1g28695/At4g15970-like"/>
</dbReference>
<feature type="domain" description="Nucleotide-diphospho-sugar transferase" evidence="4">
    <location>
        <begin position="126"/>
        <end position="324"/>
    </location>
</feature>
<evidence type="ECO:0000256" key="1">
    <source>
        <dbReference type="ARBA" id="ARBA00007033"/>
    </source>
</evidence>
<dbReference type="OrthoDB" id="737412at2759"/>
<dbReference type="EC" id="2.4.2.-" evidence="2"/>
<keyword evidence="2" id="KW-0328">Glycosyltransferase</keyword>
<feature type="region of interest" description="Disordered" evidence="3">
    <location>
        <begin position="343"/>
        <end position="362"/>
    </location>
</feature>
<dbReference type="GO" id="GO:0016757">
    <property type="term" value="F:glycosyltransferase activity"/>
    <property type="evidence" value="ECO:0007669"/>
    <property type="project" value="UniProtKB-KW"/>
</dbReference>
<comment type="subcellular location">
    <subcellularLocation>
        <location evidence="2">Golgi apparatus membrane</location>
        <topology evidence="2">Single-pass type II membrane protein</topology>
    </subcellularLocation>
</comment>
<feature type="transmembrane region" description="Helical" evidence="2">
    <location>
        <begin position="181"/>
        <end position="202"/>
    </location>
</feature>
<keyword evidence="2" id="KW-0812">Transmembrane</keyword>
<keyword evidence="2" id="KW-0808">Transferase</keyword>
<protein>
    <recommendedName>
        <fullName evidence="2">Glycosyltransferase</fullName>
        <ecNumber evidence="2">2.4.2.-</ecNumber>
    </recommendedName>
</protein>